<dbReference type="InterPro" id="IPR000719">
    <property type="entry name" value="Prot_kinase_dom"/>
</dbReference>
<dbReference type="GO" id="GO:0009506">
    <property type="term" value="C:plasmodesma"/>
    <property type="evidence" value="ECO:0007669"/>
    <property type="project" value="TreeGrafter"/>
</dbReference>
<dbReference type="SMART" id="SM00239">
    <property type="entry name" value="C2"/>
    <property type="match status" value="2"/>
</dbReference>
<gene>
    <name evidence="13" type="ORF">SSX86_020414</name>
</gene>
<keyword evidence="5" id="KW-0418">Kinase</keyword>
<evidence type="ECO:0000256" key="10">
    <source>
        <dbReference type="SAM" id="MobiDB-lite"/>
    </source>
</evidence>
<dbReference type="EMBL" id="JBCNJP010000020">
    <property type="protein sequence ID" value="KAK9059710.1"/>
    <property type="molecule type" value="Genomic_DNA"/>
</dbReference>
<dbReference type="GO" id="GO:0004714">
    <property type="term" value="F:transmembrane receptor protein tyrosine kinase activity"/>
    <property type="evidence" value="ECO:0007669"/>
    <property type="project" value="InterPro"/>
</dbReference>
<dbReference type="InterPro" id="IPR011009">
    <property type="entry name" value="Kinase-like_dom_sf"/>
</dbReference>
<dbReference type="PROSITE" id="PS00108">
    <property type="entry name" value="PROTEIN_KINASE_ST"/>
    <property type="match status" value="1"/>
</dbReference>
<evidence type="ECO:0000256" key="3">
    <source>
        <dbReference type="ARBA" id="ARBA00022679"/>
    </source>
</evidence>
<dbReference type="SUPFAM" id="SSF49562">
    <property type="entry name" value="C2 domain (Calcium/lipid-binding domain, CaLB)"/>
    <property type="match status" value="2"/>
</dbReference>
<accession>A0AAP0CMX2</accession>
<dbReference type="InterPro" id="IPR035892">
    <property type="entry name" value="C2_domain_sf"/>
</dbReference>
<comment type="caution">
    <text evidence="13">The sequence shown here is derived from an EMBL/GenBank/DDBJ whole genome shotgun (WGS) entry which is preliminary data.</text>
</comment>
<dbReference type="GO" id="GO:0004674">
    <property type="term" value="F:protein serine/threonine kinase activity"/>
    <property type="evidence" value="ECO:0007669"/>
    <property type="project" value="UniProtKB-KW"/>
</dbReference>
<comment type="catalytic activity">
    <reaction evidence="8">
        <text>L-seryl-[protein] + ATP = O-phospho-L-seryl-[protein] + ADP + H(+)</text>
        <dbReference type="Rhea" id="RHEA:17989"/>
        <dbReference type="Rhea" id="RHEA-COMP:9863"/>
        <dbReference type="Rhea" id="RHEA-COMP:11604"/>
        <dbReference type="ChEBI" id="CHEBI:15378"/>
        <dbReference type="ChEBI" id="CHEBI:29999"/>
        <dbReference type="ChEBI" id="CHEBI:30616"/>
        <dbReference type="ChEBI" id="CHEBI:83421"/>
        <dbReference type="ChEBI" id="CHEBI:456216"/>
        <dbReference type="EC" id="2.7.11.1"/>
    </reaction>
</comment>
<dbReference type="Gene3D" id="3.30.200.20">
    <property type="entry name" value="Phosphorylase Kinase, domain 1"/>
    <property type="match status" value="1"/>
</dbReference>
<feature type="domain" description="C2" evidence="11">
    <location>
        <begin position="463"/>
        <end position="585"/>
    </location>
</feature>
<dbReference type="SMART" id="SM00220">
    <property type="entry name" value="S_TKc"/>
    <property type="match status" value="1"/>
</dbReference>
<evidence type="ECO:0000256" key="5">
    <source>
        <dbReference type="ARBA" id="ARBA00022777"/>
    </source>
</evidence>
<dbReference type="FunFam" id="3.30.200.20:FF:000039">
    <property type="entry name" value="receptor-like protein kinase FERONIA"/>
    <property type="match status" value="1"/>
</dbReference>
<evidence type="ECO:0000256" key="4">
    <source>
        <dbReference type="ARBA" id="ARBA00022741"/>
    </source>
</evidence>
<dbReference type="SUPFAM" id="SSF56112">
    <property type="entry name" value="Protein kinase-like (PK-like)"/>
    <property type="match status" value="1"/>
</dbReference>
<organism evidence="13 14">
    <name type="scientific">Deinandra increscens subsp. villosa</name>
    <dbReference type="NCBI Taxonomy" id="3103831"/>
    <lineage>
        <taxon>Eukaryota</taxon>
        <taxon>Viridiplantae</taxon>
        <taxon>Streptophyta</taxon>
        <taxon>Embryophyta</taxon>
        <taxon>Tracheophyta</taxon>
        <taxon>Spermatophyta</taxon>
        <taxon>Magnoliopsida</taxon>
        <taxon>eudicotyledons</taxon>
        <taxon>Gunneridae</taxon>
        <taxon>Pentapetalae</taxon>
        <taxon>asterids</taxon>
        <taxon>campanulids</taxon>
        <taxon>Asterales</taxon>
        <taxon>Asteraceae</taxon>
        <taxon>Asteroideae</taxon>
        <taxon>Heliantheae alliance</taxon>
        <taxon>Madieae</taxon>
        <taxon>Madiinae</taxon>
        <taxon>Deinandra</taxon>
    </lineage>
</organism>
<dbReference type="PROSITE" id="PS50004">
    <property type="entry name" value="C2"/>
    <property type="match status" value="1"/>
</dbReference>
<dbReference type="AlphaFoldDB" id="A0AAP0CMX2"/>
<keyword evidence="14" id="KW-1185">Reference proteome</keyword>
<dbReference type="Proteomes" id="UP001408789">
    <property type="component" value="Unassembled WGS sequence"/>
</dbReference>
<protein>
    <recommendedName>
        <fullName evidence="1">non-specific serine/threonine protein kinase</fullName>
        <ecNumber evidence="1">2.7.11.1</ecNumber>
    </recommendedName>
</protein>
<evidence type="ECO:0000259" key="11">
    <source>
        <dbReference type="PROSITE" id="PS50004"/>
    </source>
</evidence>
<evidence type="ECO:0000313" key="13">
    <source>
        <dbReference type="EMBL" id="KAK9059710.1"/>
    </source>
</evidence>
<evidence type="ECO:0000256" key="8">
    <source>
        <dbReference type="ARBA" id="ARBA00048679"/>
    </source>
</evidence>
<keyword evidence="6 9" id="KW-0067">ATP-binding</keyword>
<feature type="region of interest" description="Disordered" evidence="10">
    <location>
        <begin position="311"/>
        <end position="331"/>
    </location>
</feature>
<evidence type="ECO:0000256" key="6">
    <source>
        <dbReference type="ARBA" id="ARBA00022840"/>
    </source>
</evidence>
<dbReference type="CDD" id="cd00030">
    <property type="entry name" value="C2"/>
    <property type="match status" value="1"/>
</dbReference>
<feature type="domain" description="Protein kinase" evidence="12">
    <location>
        <begin position="24"/>
        <end position="298"/>
    </location>
</feature>
<dbReference type="GO" id="GO:0005524">
    <property type="term" value="F:ATP binding"/>
    <property type="evidence" value="ECO:0007669"/>
    <property type="project" value="UniProtKB-UniRule"/>
</dbReference>
<dbReference type="InterPro" id="IPR017441">
    <property type="entry name" value="Protein_kinase_ATP_BS"/>
</dbReference>
<name>A0AAP0CMX2_9ASTR</name>
<dbReference type="Gene3D" id="1.10.510.10">
    <property type="entry name" value="Transferase(Phosphotransferase) domain 1"/>
    <property type="match status" value="1"/>
</dbReference>
<keyword evidence="4 9" id="KW-0547">Nucleotide-binding</keyword>
<reference evidence="13 14" key="1">
    <citation type="submission" date="2024-04" db="EMBL/GenBank/DDBJ databases">
        <title>The reference genome of an endangered Asteraceae, Deinandra increscens subsp. villosa, native to the Central Coast of California.</title>
        <authorList>
            <person name="Guilliams M."/>
            <person name="Hasenstab-Lehman K."/>
            <person name="Meyer R."/>
            <person name="Mcevoy S."/>
        </authorList>
    </citation>
    <scope>NUCLEOTIDE SEQUENCE [LARGE SCALE GENOMIC DNA]</scope>
    <source>
        <tissue evidence="13">Leaf</tissue>
    </source>
</reference>
<dbReference type="FunFam" id="1.10.510.10:FF:001023">
    <property type="entry name" value="Os07g0541700 protein"/>
    <property type="match status" value="1"/>
</dbReference>
<evidence type="ECO:0000256" key="9">
    <source>
        <dbReference type="PROSITE-ProRule" id="PRU10141"/>
    </source>
</evidence>
<evidence type="ECO:0000256" key="1">
    <source>
        <dbReference type="ARBA" id="ARBA00012513"/>
    </source>
</evidence>
<dbReference type="GO" id="GO:0005886">
    <property type="term" value="C:plasma membrane"/>
    <property type="evidence" value="ECO:0007669"/>
    <property type="project" value="TreeGrafter"/>
</dbReference>
<dbReference type="PROSITE" id="PS50011">
    <property type="entry name" value="PROTEIN_KINASE_DOM"/>
    <property type="match status" value="1"/>
</dbReference>
<dbReference type="EC" id="2.7.11.1" evidence="1"/>
<dbReference type="Pfam" id="PF00069">
    <property type="entry name" value="Pkinase"/>
    <property type="match status" value="1"/>
</dbReference>
<feature type="binding site" evidence="9">
    <location>
        <position position="55"/>
    </location>
    <ligand>
        <name>ATP</name>
        <dbReference type="ChEBI" id="CHEBI:30616"/>
    </ligand>
</feature>
<dbReference type="PROSITE" id="PS00107">
    <property type="entry name" value="PROTEIN_KINASE_ATP"/>
    <property type="match status" value="1"/>
</dbReference>
<proteinExistence type="predicted"/>
<evidence type="ECO:0000259" key="12">
    <source>
        <dbReference type="PROSITE" id="PS50011"/>
    </source>
</evidence>
<dbReference type="InterPro" id="IPR008271">
    <property type="entry name" value="Ser/Thr_kinase_AS"/>
</dbReference>
<keyword evidence="3" id="KW-0808">Transferase</keyword>
<sequence length="611" mass="69663">MSHTNQFQHLKIQLEAIQSATDNFSADKRIGRGGFGKVYKGELAHFAGEAMVAFKRLDRAFGQGNPEFWKEIMMLSYCKHENIVSLLGYCDDHDEKILVYKYASKRSLDSYITNDDLTWVQRLKICVGMASGLAYIHTPAQTKLRIVHRDIKSSNILLDDNWNAKISDFGLSKYAPANNQFTFMISNPAGTLGYIDPVYQETGLLTKESDVYSFGVVLFEVLCGRLCFVNKNVQPLIGLVREYYLQNKISELVYSNMKGEIDASSLKLFVDIAYQCLNREREGRPLMTRIMSTLENALDIQVKANAKEKADADERAKAKENAEARAKAKAKTEANTKRGILNVKLVRTSKFGASTDASNHYLALCIDPSGPLQNMKKTAKYNSLNSEWIEEFNLYVEMFLDQRLIIHVNNVVSVQKHIHMGQAMMPLTDLTPEILHTCNLDVQDDQDRYVGNIEVEVLFKPTNIEDVISCIQKLPTETPKGGGLLVIIIHRASLYHEKHIHSSVSLLFRGELRKTPFMMNTSRPMWQQEFIFMLEKPLRTNEKLHFDVINNSRMGRSPLKKSQSLGCVDISLAELVHMERSNVTYPLEPRYLVGDCYKTNYLQVELHWRTS</sequence>
<dbReference type="InterPro" id="IPR000008">
    <property type="entry name" value="C2_dom"/>
</dbReference>
<dbReference type="InterPro" id="IPR045272">
    <property type="entry name" value="ANXUR1/2-like"/>
</dbReference>
<evidence type="ECO:0000313" key="14">
    <source>
        <dbReference type="Proteomes" id="UP001408789"/>
    </source>
</evidence>
<evidence type="ECO:0000256" key="2">
    <source>
        <dbReference type="ARBA" id="ARBA00022527"/>
    </source>
</evidence>
<dbReference type="PANTHER" id="PTHR27003">
    <property type="entry name" value="OS07G0166700 PROTEIN"/>
    <property type="match status" value="1"/>
</dbReference>
<evidence type="ECO:0000256" key="7">
    <source>
        <dbReference type="ARBA" id="ARBA00047899"/>
    </source>
</evidence>
<dbReference type="Gene3D" id="2.60.40.150">
    <property type="entry name" value="C2 domain"/>
    <property type="match status" value="2"/>
</dbReference>
<dbReference type="Pfam" id="PF00168">
    <property type="entry name" value="C2"/>
    <property type="match status" value="2"/>
</dbReference>
<keyword evidence="2" id="KW-0723">Serine/threonine-protein kinase</keyword>
<dbReference type="PANTHER" id="PTHR27003:SF359">
    <property type="entry name" value="SERINE_THREONINE-PROTEIN KINASE UNC-51-RELATED"/>
    <property type="match status" value="1"/>
</dbReference>
<comment type="catalytic activity">
    <reaction evidence="7">
        <text>L-threonyl-[protein] + ATP = O-phospho-L-threonyl-[protein] + ADP + H(+)</text>
        <dbReference type="Rhea" id="RHEA:46608"/>
        <dbReference type="Rhea" id="RHEA-COMP:11060"/>
        <dbReference type="Rhea" id="RHEA-COMP:11605"/>
        <dbReference type="ChEBI" id="CHEBI:15378"/>
        <dbReference type="ChEBI" id="CHEBI:30013"/>
        <dbReference type="ChEBI" id="CHEBI:30616"/>
        <dbReference type="ChEBI" id="CHEBI:61977"/>
        <dbReference type="ChEBI" id="CHEBI:456216"/>
        <dbReference type="EC" id="2.7.11.1"/>
    </reaction>
</comment>